<comment type="subcellular location">
    <subcellularLocation>
        <location evidence="1">Cell inner membrane</location>
        <topology evidence="1">Single-pass membrane protein</topology>
    </subcellularLocation>
</comment>
<reference evidence="13" key="1">
    <citation type="submission" date="2016-06" db="EMBL/GenBank/DDBJ databases">
        <authorList>
            <person name="Hehemann J.-H."/>
            <person name="Arevalo P."/>
            <person name="Datta M.S."/>
            <person name="Polz M.F."/>
        </authorList>
    </citation>
    <scope>NUCLEOTIDE SEQUENCE [LARGE SCALE GENOMIC DNA]</scope>
    <source>
        <strain evidence="13">9CSC122</strain>
    </source>
</reference>
<keyword evidence="6 11" id="KW-0812">Transmembrane</keyword>
<dbReference type="SUPFAM" id="SSF103054">
    <property type="entry name" value="General secretion pathway protein M, EpsM"/>
    <property type="match status" value="1"/>
</dbReference>
<dbReference type="InterPro" id="IPR007690">
    <property type="entry name" value="T2SS_GspM"/>
</dbReference>
<evidence type="ECO:0000256" key="10">
    <source>
        <dbReference type="PIRNR" id="PIRNR006291"/>
    </source>
</evidence>
<dbReference type="GO" id="GO:0015628">
    <property type="term" value="P:protein secretion by the type II secretion system"/>
    <property type="evidence" value="ECO:0007669"/>
    <property type="project" value="InterPro"/>
</dbReference>
<dbReference type="PIRSF" id="PIRSF006291">
    <property type="entry name" value="GspM"/>
    <property type="match status" value="1"/>
</dbReference>
<evidence type="ECO:0000256" key="2">
    <source>
        <dbReference type="ARBA" id="ARBA00010637"/>
    </source>
</evidence>
<comment type="similarity">
    <text evidence="2 10">Belongs to the GSP M family.</text>
</comment>
<evidence type="ECO:0000256" key="8">
    <source>
        <dbReference type="ARBA" id="ARBA00022989"/>
    </source>
</evidence>
<dbReference type="AlphaFoldDB" id="A0A1B9QVA6"/>
<dbReference type="EMBL" id="MAJZ01000872">
    <property type="protein sequence ID" value="OCH72850.1"/>
    <property type="molecule type" value="Genomic_DNA"/>
</dbReference>
<evidence type="ECO:0000313" key="13">
    <source>
        <dbReference type="Proteomes" id="UP000093173"/>
    </source>
</evidence>
<dbReference type="Proteomes" id="UP000093173">
    <property type="component" value="Unassembled WGS sequence"/>
</dbReference>
<keyword evidence="5 10" id="KW-0997">Cell inner membrane</keyword>
<proteinExistence type="inferred from homology"/>
<evidence type="ECO:0000313" key="12">
    <source>
        <dbReference type="EMBL" id="OCH72850.1"/>
    </source>
</evidence>
<sequence length="165" mass="19211">MMSKLVTSFRLWWQGISVREQRLMMICMGLLVVGIGYWGILEPIQQRSLQAQNKVNSEQQLLNWVKNKADEITQLRAQSGLVTTSEPLNQVISSSASRFKVELIRIQPRDDMFQVWVQPIEFNQLIGWITYLKEQQGVDVEHFDVARTDQDGMVDVKRLQFKRGE</sequence>
<evidence type="ECO:0000256" key="5">
    <source>
        <dbReference type="ARBA" id="ARBA00022519"/>
    </source>
</evidence>
<evidence type="ECO:0000256" key="1">
    <source>
        <dbReference type="ARBA" id="ARBA00004377"/>
    </source>
</evidence>
<evidence type="ECO:0000256" key="7">
    <source>
        <dbReference type="ARBA" id="ARBA00022927"/>
    </source>
</evidence>
<organism evidence="12 13">
    <name type="scientific">Vibrio genomosp. F10</name>
    <dbReference type="NCBI Taxonomy" id="723171"/>
    <lineage>
        <taxon>Bacteria</taxon>
        <taxon>Pseudomonadati</taxon>
        <taxon>Pseudomonadota</taxon>
        <taxon>Gammaproteobacteria</taxon>
        <taxon>Vibrionales</taxon>
        <taxon>Vibrionaceae</taxon>
        <taxon>Vibrio</taxon>
    </lineage>
</organism>
<keyword evidence="3 10" id="KW-0813">Transport</keyword>
<dbReference type="InterPro" id="IPR023229">
    <property type="entry name" value="T2SS_M_periplasmic_sf"/>
</dbReference>
<dbReference type="RefSeq" id="WP_017037144.1">
    <property type="nucleotide sequence ID" value="NZ_JBNGCH010000872.1"/>
</dbReference>
<dbReference type="Gene3D" id="3.30.1360.100">
    <property type="entry name" value="General secretion pathway protein M, EpsM"/>
    <property type="match status" value="1"/>
</dbReference>
<evidence type="ECO:0000256" key="3">
    <source>
        <dbReference type="ARBA" id="ARBA00022448"/>
    </source>
</evidence>
<gene>
    <name evidence="12" type="ORF">A6E14_00580</name>
</gene>
<dbReference type="Pfam" id="PF04612">
    <property type="entry name" value="T2SSM"/>
    <property type="match status" value="1"/>
</dbReference>
<keyword evidence="7 10" id="KW-0653">Protein transport</keyword>
<evidence type="ECO:0000256" key="4">
    <source>
        <dbReference type="ARBA" id="ARBA00022475"/>
    </source>
</evidence>
<evidence type="ECO:0000256" key="6">
    <source>
        <dbReference type="ARBA" id="ARBA00022692"/>
    </source>
</evidence>
<keyword evidence="13" id="KW-1185">Reference proteome</keyword>
<accession>A0A1B9QVA6</accession>
<protein>
    <recommendedName>
        <fullName evidence="10">Type II secretion system protein M</fullName>
        <shortName evidence="10">T2SS protein M</shortName>
    </recommendedName>
    <alternativeName>
        <fullName evidence="10">General secretion pathway protein M</fullName>
    </alternativeName>
</protein>
<keyword evidence="4 10" id="KW-1003">Cell membrane</keyword>
<dbReference type="GO" id="GO:0015627">
    <property type="term" value="C:type II protein secretion system complex"/>
    <property type="evidence" value="ECO:0007669"/>
    <property type="project" value="InterPro"/>
</dbReference>
<keyword evidence="8 11" id="KW-1133">Transmembrane helix</keyword>
<feature type="transmembrane region" description="Helical" evidence="11">
    <location>
        <begin position="21"/>
        <end position="40"/>
    </location>
</feature>
<evidence type="ECO:0000256" key="9">
    <source>
        <dbReference type="ARBA" id="ARBA00023136"/>
    </source>
</evidence>
<comment type="caution">
    <text evidence="12">The sequence shown here is derived from an EMBL/GenBank/DDBJ whole genome shotgun (WGS) entry which is preliminary data.</text>
</comment>
<keyword evidence="9 10" id="KW-0472">Membrane</keyword>
<name>A0A1B9QVA6_9VIBR</name>
<dbReference type="GO" id="GO:0005886">
    <property type="term" value="C:plasma membrane"/>
    <property type="evidence" value="ECO:0007669"/>
    <property type="project" value="UniProtKB-SubCell"/>
</dbReference>
<comment type="function">
    <text evidence="10">Inner membrane component of the type II secretion system required for the energy-dependent secretion of extracellular factors such as proteases and toxins from the periplasm.</text>
</comment>
<evidence type="ECO:0000256" key="11">
    <source>
        <dbReference type="SAM" id="Phobius"/>
    </source>
</evidence>